<dbReference type="Pfam" id="PF14437">
    <property type="entry name" value="MafB19-deam"/>
    <property type="match status" value="1"/>
</dbReference>
<dbReference type="Gene3D" id="3.40.140.10">
    <property type="entry name" value="Cytidine Deaminase, domain 2"/>
    <property type="match status" value="1"/>
</dbReference>
<dbReference type="KEGG" id="aar:Acear_0029"/>
<evidence type="ECO:0000313" key="10">
    <source>
        <dbReference type="EMBL" id="ADL11581.1"/>
    </source>
</evidence>
<evidence type="ECO:0000313" key="11">
    <source>
        <dbReference type="Proteomes" id="UP000001661"/>
    </source>
</evidence>
<evidence type="ECO:0000256" key="8">
    <source>
        <dbReference type="HAMAP-Rule" id="MF_00972"/>
    </source>
</evidence>
<comment type="function">
    <text evidence="8">Catalyzes the deamination of adenosine to inosine at the wobble position 34 of tRNA(Arg2).</text>
</comment>
<dbReference type="RefSeq" id="WP_013277028.1">
    <property type="nucleotide sequence ID" value="NC_014378.1"/>
</dbReference>
<keyword evidence="4 8" id="KW-0479">Metal-binding</keyword>
<comment type="cofactor">
    <cofactor evidence="8">
        <name>Zn(2+)</name>
        <dbReference type="ChEBI" id="CHEBI:29105"/>
    </cofactor>
    <text evidence="8">Binds 1 zinc ion per subunit.</text>
</comment>
<dbReference type="AlphaFoldDB" id="D9QSP3"/>
<comment type="similarity">
    <text evidence="1">Belongs to the cytidine and deoxycytidylate deaminase family. ADAT2 subfamily.</text>
</comment>
<dbReference type="PROSITE" id="PS00903">
    <property type="entry name" value="CYT_DCMP_DEAMINASES_1"/>
    <property type="match status" value="1"/>
</dbReference>
<dbReference type="SUPFAM" id="SSF53927">
    <property type="entry name" value="Cytidine deaminase-like"/>
    <property type="match status" value="1"/>
</dbReference>
<dbReference type="NCBIfam" id="NF008113">
    <property type="entry name" value="PRK10860.1"/>
    <property type="match status" value="1"/>
</dbReference>
<evidence type="ECO:0000256" key="6">
    <source>
        <dbReference type="ARBA" id="ARBA00022833"/>
    </source>
</evidence>
<dbReference type="InterPro" id="IPR002125">
    <property type="entry name" value="CMP_dCMP_dom"/>
</dbReference>
<dbReference type="Proteomes" id="UP000001661">
    <property type="component" value="Chromosome"/>
</dbReference>
<dbReference type="HOGENOM" id="CLU_025810_3_2_9"/>
<feature type="binding site" evidence="8">
    <location>
        <position position="84"/>
    </location>
    <ligand>
        <name>Zn(2+)</name>
        <dbReference type="ChEBI" id="CHEBI:29105"/>
        <note>catalytic</note>
    </ligand>
</feature>
<protein>
    <recommendedName>
        <fullName evidence="8">tRNA-specific adenosine deaminase</fullName>
        <ecNumber evidence="8">3.5.4.33</ecNumber>
    </recommendedName>
</protein>
<dbReference type="PANTHER" id="PTHR11079:SF202">
    <property type="entry name" value="TRNA-SPECIFIC ADENOSINE DEAMINASE"/>
    <property type="match status" value="1"/>
</dbReference>
<dbReference type="PANTHER" id="PTHR11079">
    <property type="entry name" value="CYTOSINE DEAMINASE FAMILY MEMBER"/>
    <property type="match status" value="1"/>
</dbReference>
<feature type="binding site" evidence="8">
    <location>
        <position position="54"/>
    </location>
    <ligand>
        <name>Zn(2+)</name>
        <dbReference type="ChEBI" id="CHEBI:29105"/>
        <note>catalytic</note>
    </ligand>
</feature>
<dbReference type="GO" id="GO:0008270">
    <property type="term" value="F:zinc ion binding"/>
    <property type="evidence" value="ECO:0007669"/>
    <property type="project" value="UniProtKB-UniRule"/>
</dbReference>
<dbReference type="FunFam" id="3.40.140.10:FF:000005">
    <property type="entry name" value="tRNA-specific adenosine deaminase"/>
    <property type="match status" value="1"/>
</dbReference>
<dbReference type="OrthoDB" id="9802676at2"/>
<dbReference type="PROSITE" id="PS51747">
    <property type="entry name" value="CYT_DCMP_DEAMINASES_2"/>
    <property type="match status" value="1"/>
</dbReference>
<dbReference type="InterPro" id="IPR016192">
    <property type="entry name" value="APOBEC/CMP_deaminase_Zn-bd"/>
</dbReference>
<dbReference type="EMBL" id="CP002105">
    <property type="protein sequence ID" value="ADL11581.1"/>
    <property type="molecule type" value="Genomic_DNA"/>
</dbReference>
<accession>D9QSP3</accession>
<feature type="binding site" evidence="8">
    <location>
        <position position="87"/>
    </location>
    <ligand>
        <name>Zn(2+)</name>
        <dbReference type="ChEBI" id="CHEBI:29105"/>
        <note>catalytic</note>
    </ligand>
</feature>
<dbReference type="InterPro" id="IPR028883">
    <property type="entry name" value="tRNA_aden_deaminase"/>
</dbReference>
<evidence type="ECO:0000259" key="9">
    <source>
        <dbReference type="PROSITE" id="PS51747"/>
    </source>
</evidence>
<evidence type="ECO:0000256" key="4">
    <source>
        <dbReference type="ARBA" id="ARBA00022723"/>
    </source>
</evidence>
<gene>
    <name evidence="8" type="primary">tadA</name>
    <name evidence="10" type="ordered locus">Acear_0029</name>
</gene>
<evidence type="ECO:0000256" key="1">
    <source>
        <dbReference type="ARBA" id="ARBA00010669"/>
    </source>
</evidence>
<keyword evidence="6 8" id="KW-0862">Zinc</keyword>
<sequence length="155" mass="17111">MDSDDEFYMKLALAEAQKAYDKAEVPIGAVVVKGDEVIARSHNLREKLADPTAHAEILAIKEAANTLGDWRLYNCTIYVTVEPCVMCAGALVQARVERLVYGTADLKAGAAGSILDLVQFSDFNHQLEVKSAILEDECKDIMESFFQDLRQGKIN</sequence>
<evidence type="ECO:0000256" key="5">
    <source>
        <dbReference type="ARBA" id="ARBA00022801"/>
    </source>
</evidence>
<organism evidence="10 11">
    <name type="scientific">Acetohalobium arabaticum (strain ATCC 49924 / DSM 5501 / Z-7288)</name>
    <dbReference type="NCBI Taxonomy" id="574087"/>
    <lineage>
        <taxon>Bacteria</taxon>
        <taxon>Bacillati</taxon>
        <taxon>Bacillota</taxon>
        <taxon>Clostridia</taxon>
        <taxon>Halanaerobiales</taxon>
        <taxon>Halobacteroidaceae</taxon>
        <taxon>Acetohalobium</taxon>
    </lineage>
</organism>
<feature type="domain" description="CMP/dCMP-type deaminase" evidence="9">
    <location>
        <begin position="3"/>
        <end position="115"/>
    </location>
</feature>
<reference evidence="10 11" key="1">
    <citation type="journal article" date="2010" name="Stand. Genomic Sci.">
        <title>Complete genome sequence of Acetohalobium arabaticum type strain (Z-7288).</title>
        <authorList>
            <person name="Sikorski J."/>
            <person name="Lapidus A."/>
            <person name="Chertkov O."/>
            <person name="Lucas S."/>
            <person name="Copeland A."/>
            <person name="Glavina Del Rio T."/>
            <person name="Nolan M."/>
            <person name="Tice H."/>
            <person name="Cheng J.F."/>
            <person name="Han C."/>
            <person name="Brambilla E."/>
            <person name="Pitluck S."/>
            <person name="Liolios K."/>
            <person name="Ivanova N."/>
            <person name="Mavromatis K."/>
            <person name="Mikhailova N."/>
            <person name="Pati A."/>
            <person name="Bruce D."/>
            <person name="Detter C."/>
            <person name="Tapia R."/>
            <person name="Goodwin L."/>
            <person name="Chen A."/>
            <person name="Palaniappan K."/>
            <person name="Land M."/>
            <person name="Hauser L."/>
            <person name="Chang Y.J."/>
            <person name="Jeffries C.D."/>
            <person name="Rohde M."/>
            <person name="Goker M."/>
            <person name="Spring S."/>
            <person name="Woyke T."/>
            <person name="Bristow J."/>
            <person name="Eisen J.A."/>
            <person name="Markowitz V."/>
            <person name="Hugenholtz P."/>
            <person name="Kyrpides N.C."/>
            <person name="Klenk H.P."/>
        </authorList>
    </citation>
    <scope>NUCLEOTIDE SEQUENCE [LARGE SCALE GENOMIC DNA]</scope>
    <source>
        <strain evidence="11">ATCC 49924 / DSM 5501 / Z-7288</strain>
    </source>
</reference>
<keyword evidence="11" id="KW-1185">Reference proteome</keyword>
<dbReference type="GO" id="GO:0052717">
    <property type="term" value="F:tRNA-specific adenosine-34 deaminase activity"/>
    <property type="evidence" value="ECO:0007669"/>
    <property type="project" value="UniProtKB-UniRule"/>
</dbReference>
<dbReference type="CDD" id="cd01285">
    <property type="entry name" value="nucleoside_deaminase"/>
    <property type="match status" value="1"/>
</dbReference>
<comment type="subunit">
    <text evidence="2 8">Homodimer.</text>
</comment>
<comment type="catalytic activity">
    <reaction evidence="7 8">
        <text>adenosine(34) in tRNA + H2O + H(+) = inosine(34) in tRNA + NH4(+)</text>
        <dbReference type="Rhea" id="RHEA:43168"/>
        <dbReference type="Rhea" id="RHEA-COMP:10373"/>
        <dbReference type="Rhea" id="RHEA-COMP:10374"/>
        <dbReference type="ChEBI" id="CHEBI:15377"/>
        <dbReference type="ChEBI" id="CHEBI:15378"/>
        <dbReference type="ChEBI" id="CHEBI:28938"/>
        <dbReference type="ChEBI" id="CHEBI:74411"/>
        <dbReference type="ChEBI" id="CHEBI:82852"/>
        <dbReference type="EC" id="3.5.4.33"/>
    </reaction>
</comment>
<dbReference type="STRING" id="574087.Acear_0029"/>
<dbReference type="EC" id="3.5.4.33" evidence="8"/>
<proteinExistence type="inferred from homology"/>
<dbReference type="HAMAP" id="MF_00972">
    <property type="entry name" value="tRNA_aden_deaminase"/>
    <property type="match status" value="1"/>
</dbReference>
<evidence type="ECO:0000256" key="3">
    <source>
        <dbReference type="ARBA" id="ARBA00022694"/>
    </source>
</evidence>
<name>D9QSP3_ACEAZ</name>
<dbReference type="GO" id="GO:0002100">
    <property type="term" value="P:tRNA wobble adenosine to inosine editing"/>
    <property type="evidence" value="ECO:0007669"/>
    <property type="project" value="UniProtKB-UniRule"/>
</dbReference>
<keyword evidence="5 8" id="KW-0378">Hydrolase</keyword>
<dbReference type="InterPro" id="IPR058535">
    <property type="entry name" value="MafB19-deam"/>
</dbReference>
<keyword evidence="3 8" id="KW-0819">tRNA processing</keyword>
<evidence type="ECO:0000256" key="2">
    <source>
        <dbReference type="ARBA" id="ARBA00011738"/>
    </source>
</evidence>
<feature type="active site" description="Proton donor" evidence="8">
    <location>
        <position position="56"/>
    </location>
</feature>
<evidence type="ECO:0000256" key="7">
    <source>
        <dbReference type="ARBA" id="ARBA00048045"/>
    </source>
</evidence>
<dbReference type="eggNOG" id="COG0590">
    <property type="taxonomic scope" value="Bacteria"/>
</dbReference>
<dbReference type="InterPro" id="IPR016193">
    <property type="entry name" value="Cytidine_deaminase-like"/>
</dbReference>